<feature type="compositionally biased region" description="Polar residues" evidence="1">
    <location>
        <begin position="284"/>
        <end position="294"/>
    </location>
</feature>
<dbReference type="Pfam" id="PF04367">
    <property type="entry name" value="DUF502"/>
    <property type="match status" value="1"/>
</dbReference>
<dbReference type="Proteomes" id="UP001596383">
    <property type="component" value="Unassembled WGS sequence"/>
</dbReference>
<reference evidence="3 4" key="1">
    <citation type="journal article" date="2019" name="Int. J. Syst. Evol. Microbiol.">
        <title>The Global Catalogue of Microorganisms (GCM) 10K type strain sequencing project: providing services to taxonomists for standard genome sequencing and annotation.</title>
        <authorList>
            <consortium name="The Broad Institute Genomics Platform"/>
            <consortium name="The Broad Institute Genome Sequencing Center for Infectious Disease"/>
            <person name="Wu L."/>
            <person name="Ma J."/>
        </authorList>
    </citation>
    <scope>NUCLEOTIDE SEQUENCE [LARGE SCALE GENOMIC DNA]</scope>
    <source>
        <strain evidence="3 4">LMG 29247</strain>
    </source>
</reference>
<dbReference type="InterPro" id="IPR007462">
    <property type="entry name" value="COV1-like"/>
</dbReference>
<name>A0ABD5SJ85_9EURY</name>
<keyword evidence="2" id="KW-1133">Transmembrane helix</keyword>
<keyword evidence="4" id="KW-1185">Reference proteome</keyword>
<feature type="transmembrane region" description="Helical" evidence="2">
    <location>
        <begin position="29"/>
        <end position="53"/>
    </location>
</feature>
<feature type="region of interest" description="Disordered" evidence="1">
    <location>
        <begin position="272"/>
        <end position="294"/>
    </location>
</feature>
<comment type="caution">
    <text evidence="3">The sequence shown here is derived from an EMBL/GenBank/DDBJ whole genome shotgun (WGS) entry which is preliminary data.</text>
</comment>
<keyword evidence="2" id="KW-0812">Transmembrane</keyword>
<evidence type="ECO:0000256" key="2">
    <source>
        <dbReference type="SAM" id="Phobius"/>
    </source>
</evidence>
<dbReference type="PANTHER" id="PTHR31876">
    <property type="entry name" value="COV-LIKE PROTEIN 1"/>
    <property type="match status" value="1"/>
</dbReference>
<evidence type="ECO:0000313" key="3">
    <source>
        <dbReference type="EMBL" id="MFC6764639.1"/>
    </source>
</evidence>
<sequence>MSFIPTREEVLTKESITHRSVKEIVRQSLINGIAIAIPLVITVVILGFALNFISNTLNPVVFIVRSVPGVSSQTNEMLVKIIAIGLLCGAVFVLGFITEYRSGSGRIGTQFDDFMASIPGLGSVYTSFNEMSELLLDSYSESFKEVKLIEYPTTGSYAVAFKTAETASAVKQATDHEEMESLFLPMAPNPVMGGFVIHVAKERVIDVDMTVEEGIRSIVTSGVASGQKRAHALSPDQLRELGRNISTDVFESSPAMQRDELKRVAQYEATMSPTRVETPAELANYSTYPRNNSE</sequence>
<dbReference type="AlphaFoldDB" id="A0ABD5SJ85"/>
<dbReference type="PANTHER" id="PTHR31876:SF26">
    <property type="entry name" value="PROTEIN LIKE COV 2"/>
    <property type="match status" value="1"/>
</dbReference>
<evidence type="ECO:0000256" key="1">
    <source>
        <dbReference type="SAM" id="MobiDB-lite"/>
    </source>
</evidence>
<proteinExistence type="predicted"/>
<dbReference type="EMBL" id="JBHSWV010000095">
    <property type="protein sequence ID" value="MFC6764639.1"/>
    <property type="molecule type" value="Genomic_DNA"/>
</dbReference>
<evidence type="ECO:0000313" key="4">
    <source>
        <dbReference type="Proteomes" id="UP001596383"/>
    </source>
</evidence>
<keyword evidence="2" id="KW-0472">Membrane</keyword>
<dbReference type="RefSeq" id="WP_273737701.1">
    <property type="nucleotide sequence ID" value="NZ_JAQIVI010000095.1"/>
</dbReference>
<feature type="transmembrane region" description="Helical" evidence="2">
    <location>
        <begin position="77"/>
        <end position="97"/>
    </location>
</feature>
<gene>
    <name evidence="3" type="ORF">ACFQE6_06205</name>
</gene>
<organism evidence="3 4">
    <name type="scientific">Natrinema soli</name>
    <dbReference type="NCBI Taxonomy" id="1930624"/>
    <lineage>
        <taxon>Archaea</taxon>
        <taxon>Methanobacteriati</taxon>
        <taxon>Methanobacteriota</taxon>
        <taxon>Stenosarchaea group</taxon>
        <taxon>Halobacteria</taxon>
        <taxon>Halobacteriales</taxon>
        <taxon>Natrialbaceae</taxon>
        <taxon>Natrinema</taxon>
    </lineage>
</organism>
<accession>A0ABD5SJ85</accession>
<protein>
    <submittedName>
        <fullName evidence="3">DUF502 domain-containing protein</fullName>
    </submittedName>
</protein>